<reference evidence="1 2" key="1">
    <citation type="submission" date="2018-06" db="EMBL/GenBank/DDBJ databases">
        <title>Comparative genomics of rhizobia nodulating Arachis hypogaea in China.</title>
        <authorList>
            <person name="Li Y."/>
        </authorList>
    </citation>
    <scope>NUCLEOTIDE SEQUENCE [LARGE SCALE GENOMIC DNA]</scope>
    <source>
        <strain evidence="1 2">CCBAU 51670</strain>
    </source>
</reference>
<dbReference type="KEGG" id="bgz:XH91_32835"/>
<protein>
    <submittedName>
        <fullName evidence="1">Uncharacterized protein</fullName>
    </submittedName>
</protein>
<dbReference type="EMBL" id="CP030053">
    <property type="protein sequence ID" value="QAU49684.1"/>
    <property type="molecule type" value="Genomic_DNA"/>
</dbReference>
<organism evidence="1 2">
    <name type="scientific">Bradyrhizobium guangzhouense</name>
    <dbReference type="NCBI Taxonomy" id="1325095"/>
    <lineage>
        <taxon>Bacteria</taxon>
        <taxon>Pseudomonadati</taxon>
        <taxon>Pseudomonadota</taxon>
        <taxon>Alphaproteobacteria</taxon>
        <taxon>Hyphomicrobiales</taxon>
        <taxon>Nitrobacteraceae</taxon>
        <taxon>Bradyrhizobium</taxon>
    </lineage>
</organism>
<name>A0AAE5X6P2_9BRAD</name>
<gene>
    <name evidence="1" type="ORF">XH91_32835</name>
</gene>
<evidence type="ECO:0000313" key="1">
    <source>
        <dbReference type="EMBL" id="QAU49684.1"/>
    </source>
</evidence>
<proteinExistence type="predicted"/>
<accession>A0AAE5X6P2</accession>
<sequence length="125" mass="13398">MCAEVAGVKECLKMTPSPQIAPDLLQAGPTVAIAVAARLIAAGNAQSGGKLEEAKSAITDNTAALAALALELKQRNELTLLRLRAEILARIERLPIELAKDEKAYALLKQRISTDLEPVFMPRKP</sequence>
<dbReference type="AlphaFoldDB" id="A0AAE5X6P2"/>
<dbReference type="Proteomes" id="UP000288972">
    <property type="component" value="Chromosome"/>
</dbReference>
<evidence type="ECO:0000313" key="2">
    <source>
        <dbReference type="Proteomes" id="UP000288972"/>
    </source>
</evidence>
<dbReference type="RefSeq" id="WP_128954439.1">
    <property type="nucleotide sequence ID" value="NZ_CP030053.1"/>
</dbReference>